<gene>
    <name evidence="5" type="ORF">Pan216_51850</name>
</gene>
<feature type="domain" description="Cytochrome C Planctomycete-type" evidence="4">
    <location>
        <begin position="47"/>
        <end position="104"/>
    </location>
</feature>
<feature type="domain" description="DUF1553" evidence="3">
    <location>
        <begin position="618"/>
        <end position="856"/>
    </location>
</feature>
<dbReference type="AlphaFoldDB" id="A0A518BBD0"/>
<evidence type="ECO:0000256" key="1">
    <source>
        <dbReference type="SAM" id="Coils"/>
    </source>
</evidence>
<organism evidence="5 6">
    <name type="scientific">Kolteria novifilia</name>
    <dbReference type="NCBI Taxonomy" id="2527975"/>
    <lineage>
        <taxon>Bacteria</taxon>
        <taxon>Pseudomonadati</taxon>
        <taxon>Planctomycetota</taxon>
        <taxon>Planctomycetia</taxon>
        <taxon>Kolteriales</taxon>
        <taxon>Kolteriaceae</taxon>
        <taxon>Kolteria</taxon>
    </lineage>
</organism>
<name>A0A518BBD0_9BACT</name>
<dbReference type="Pfam" id="PF07587">
    <property type="entry name" value="PSD1"/>
    <property type="match status" value="1"/>
</dbReference>
<dbReference type="PANTHER" id="PTHR35889">
    <property type="entry name" value="CYCLOINULO-OLIGOSACCHARIDE FRUCTANOTRANSFERASE-RELATED"/>
    <property type="match status" value="1"/>
</dbReference>
<dbReference type="Pfam" id="PF07583">
    <property type="entry name" value="PSCyt2"/>
    <property type="match status" value="1"/>
</dbReference>
<dbReference type="EMBL" id="CP036279">
    <property type="protein sequence ID" value="QDU64296.1"/>
    <property type="molecule type" value="Genomic_DNA"/>
</dbReference>
<evidence type="ECO:0000259" key="4">
    <source>
        <dbReference type="Pfam" id="PF07635"/>
    </source>
</evidence>
<keyword evidence="1" id="KW-0175">Coiled coil</keyword>
<evidence type="ECO:0000313" key="5">
    <source>
        <dbReference type="EMBL" id="QDU64296.1"/>
    </source>
</evidence>
<evidence type="ECO:0000259" key="3">
    <source>
        <dbReference type="Pfam" id="PF07587"/>
    </source>
</evidence>
<dbReference type="Pfam" id="PF07635">
    <property type="entry name" value="PSCyt1"/>
    <property type="match status" value="1"/>
</dbReference>
<protein>
    <submittedName>
        <fullName evidence="5">Planctomycete cytochrome C</fullName>
    </submittedName>
</protein>
<keyword evidence="6" id="KW-1185">Reference proteome</keyword>
<reference evidence="5 6" key="1">
    <citation type="submission" date="2019-02" db="EMBL/GenBank/DDBJ databases">
        <title>Deep-cultivation of Planctomycetes and their phenomic and genomic characterization uncovers novel biology.</title>
        <authorList>
            <person name="Wiegand S."/>
            <person name="Jogler M."/>
            <person name="Boedeker C."/>
            <person name="Pinto D."/>
            <person name="Vollmers J."/>
            <person name="Rivas-Marin E."/>
            <person name="Kohn T."/>
            <person name="Peeters S.H."/>
            <person name="Heuer A."/>
            <person name="Rast P."/>
            <person name="Oberbeckmann S."/>
            <person name="Bunk B."/>
            <person name="Jeske O."/>
            <person name="Meyerdierks A."/>
            <person name="Storesund J.E."/>
            <person name="Kallscheuer N."/>
            <person name="Luecker S."/>
            <person name="Lage O.M."/>
            <person name="Pohl T."/>
            <person name="Merkel B.J."/>
            <person name="Hornburger P."/>
            <person name="Mueller R.-W."/>
            <person name="Bruemmer F."/>
            <person name="Labrenz M."/>
            <person name="Spormann A.M."/>
            <person name="Op den Camp H."/>
            <person name="Overmann J."/>
            <person name="Amann R."/>
            <person name="Jetten M.S.M."/>
            <person name="Mascher T."/>
            <person name="Medema M.H."/>
            <person name="Devos D.P."/>
            <person name="Kaster A.-K."/>
            <person name="Ovreas L."/>
            <person name="Rohde M."/>
            <person name="Galperin M.Y."/>
            <person name="Jogler C."/>
        </authorList>
    </citation>
    <scope>NUCLEOTIDE SEQUENCE [LARGE SCALE GENOMIC DNA]</scope>
    <source>
        <strain evidence="5 6">Pan216</strain>
    </source>
</reference>
<feature type="coiled-coil region" evidence="1">
    <location>
        <begin position="448"/>
        <end position="500"/>
    </location>
</feature>
<dbReference type="InterPro" id="IPR011429">
    <property type="entry name" value="Cyt_c_Planctomycete-type"/>
</dbReference>
<dbReference type="PANTHER" id="PTHR35889:SF3">
    <property type="entry name" value="F-BOX DOMAIN-CONTAINING PROTEIN"/>
    <property type="match status" value="1"/>
</dbReference>
<dbReference type="InterPro" id="IPR011444">
    <property type="entry name" value="DUF1549"/>
</dbReference>
<feature type="domain" description="DUF1549" evidence="2">
    <location>
        <begin position="163"/>
        <end position="363"/>
    </location>
</feature>
<accession>A0A518BBD0</accession>
<dbReference type="KEGG" id="knv:Pan216_51850"/>
<sequence>MTQPATRCRWSMLLILTLGAFFPGIGKGASNPTDYLSGVKPLLRERCFSCHGALKQEGGLRLDTVALMIQGGDSGATIVPGDARESYLLARLAANDLDERMPPEHEGEPFTAKQLAMVRTWIDSGAPAPEGEEPEADPEDHWSFQPVVRPDVPLGEVAWRRNPIDAFLSHRHQELGLVPQPEAPRLLQVRRLYLDLVGLPPSAEEIERVVNDRSAMWYEHLVDRLLEDPRHGERWARHWMDVWRYSDWWGYRDILRNSQKHLWHWRDWIVESLNRDLPYDEMIRQMLAADELYPEDADKLRATGFLARNFYIFNRNIWLEQTVEHVSKGFLGLTMNCVKCHDHKYDPFEQADFYRMRAFFEPYHVRLDMVPGEADYERDGVPRVFDAQLEMPTYLFVRGQETRPDTSTPIEPGVPDILAFDELEIEPVALPTRAWKTELRPWTAAAHVTLAERDLAAAERSLRNLVNKQKKDSHKPDAKIERATWKVKEAEARLASVRLRAAASKAARPGVDAMAMIATRAEAVRGERALELVKRQAAVAAKQLSLDQAKGDERNAKAKKELASATKALRDAEETASKPVLLEETFTPLEGAKWATTRFLHTGRDDPPITFPAHSSGRRTALARWITDRRHPLTARVAANQLWMRHMGEPLVADVFDFGRKGSQPTHPKLLDWLASELMEHGWSMRHLHRLIVTSAAYRMSSSLAGAESNLAADPDNHYWWRRTPGRLESQVIRDSVLALAGTLDPTMGGPSVPPKSQENSKRRSLYFFHSDDKRNLFLTSFDEALPAECYRREQSIVPQQALALSNSKLVLDAVGQIATRLSEQTTDEDGFLRQAFVVILGFEPTEREIAASREVLRTWRRLPDTSEERARANLVWALINHNDFVTIR</sequence>
<evidence type="ECO:0000313" key="6">
    <source>
        <dbReference type="Proteomes" id="UP000317093"/>
    </source>
</evidence>
<proteinExistence type="predicted"/>
<dbReference type="InterPro" id="IPR022655">
    <property type="entry name" value="DUF1553"/>
</dbReference>
<evidence type="ECO:0000259" key="2">
    <source>
        <dbReference type="Pfam" id="PF07583"/>
    </source>
</evidence>
<dbReference type="Proteomes" id="UP000317093">
    <property type="component" value="Chromosome"/>
</dbReference>